<gene>
    <name evidence="1" type="ORF">ACH5RR_032470</name>
</gene>
<evidence type="ECO:0000313" key="1">
    <source>
        <dbReference type="EMBL" id="KAL3507088.1"/>
    </source>
</evidence>
<organism evidence="1 2">
    <name type="scientific">Cinchona calisaya</name>
    <dbReference type="NCBI Taxonomy" id="153742"/>
    <lineage>
        <taxon>Eukaryota</taxon>
        <taxon>Viridiplantae</taxon>
        <taxon>Streptophyta</taxon>
        <taxon>Embryophyta</taxon>
        <taxon>Tracheophyta</taxon>
        <taxon>Spermatophyta</taxon>
        <taxon>Magnoliopsida</taxon>
        <taxon>eudicotyledons</taxon>
        <taxon>Gunneridae</taxon>
        <taxon>Pentapetalae</taxon>
        <taxon>asterids</taxon>
        <taxon>lamiids</taxon>
        <taxon>Gentianales</taxon>
        <taxon>Rubiaceae</taxon>
        <taxon>Cinchonoideae</taxon>
        <taxon>Cinchoneae</taxon>
        <taxon>Cinchona</taxon>
    </lineage>
</organism>
<name>A0ABD2YI75_9GENT</name>
<dbReference type="EMBL" id="JBJUIK010000013">
    <property type="protein sequence ID" value="KAL3507088.1"/>
    <property type="molecule type" value="Genomic_DNA"/>
</dbReference>
<comment type="caution">
    <text evidence="1">The sequence shown here is derived from an EMBL/GenBank/DDBJ whole genome shotgun (WGS) entry which is preliminary data.</text>
</comment>
<proteinExistence type="predicted"/>
<evidence type="ECO:0000313" key="2">
    <source>
        <dbReference type="Proteomes" id="UP001630127"/>
    </source>
</evidence>
<accession>A0ABD2YI75</accession>
<dbReference type="Proteomes" id="UP001630127">
    <property type="component" value="Unassembled WGS sequence"/>
</dbReference>
<sequence>MDQLSKDYVVQVTITPLPPNNVPVIDATITATSSVMHCRGTLQGAAPSCPWLANFTRVVSINKPRSNWNFDKILDEFKYEHKEISHHRVFEELREFLPWLALLHFDSDDVPMTAPLHQTAAWHSEKNPLFEGLNC</sequence>
<reference evidence="1 2" key="1">
    <citation type="submission" date="2024-11" db="EMBL/GenBank/DDBJ databases">
        <title>A near-complete genome assembly of Cinchona calisaya.</title>
        <authorList>
            <person name="Lian D.C."/>
            <person name="Zhao X.W."/>
            <person name="Wei L."/>
        </authorList>
    </citation>
    <scope>NUCLEOTIDE SEQUENCE [LARGE SCALE GENOMIC DNA]</scope>
    <source>
        <tissue evidence="1">Nenye</tissue>
    </source>
</reference>
<protein>
    <submittedName>
        <fullName evidence="1">Uncharacterized protein</fullName>
    </submittedName>
</protein>
<dbReference type="AlphaFoldDB" id="A0ABD2YI75"/>
<keyword evidence="2" id="KW-1185">Reference proteome</keyword>